<dbReference type="PANTHER" id="PTHR47505:SF1">
    <property type="entry name" value="DNA UTILIZATION PROTEIN YHGH"/>
    <property type="match status" value="1"/>
</dbReference>
<comment type="similarity">
    <text evidence="1">Belongs to the ComF/GntX family.</text>
</comment>
<dbReference type="PANTHER" id="PTHR47505">
    <property type="entry name" value="DNA UTILIZATION PROTEIN YHGH"/>
    <property type="match status" value="1"/>
</dbReference>
<reference evidence="2 3" key="1">
    <citation type="submission" date="2019-03" db="EMBL/GenBank/DDBJ databases">
        <title>Genomic Encyclopedia of Type Strains, Phase IV (KMG-IV): sequencing the most valuable type-strain genomes for metagenomic binning, comparative biology and taxonomic classification.</title>
        <authorList>
            <person name="Goeker M."/>
        </authorList>
    </citation>
    <scope>NUCLEOTIDE SEQUENCE [LARGE SCALE GENOMIC DNA]</scope>
    <source>
        <strain evidence="2 3">DSM 45361</strain>
    </source>
</reference>
<dbReference type="Gene3D" id="3.40.50.2020">
    <property type="match status" value="1"/>
</dbReference>
<dbReference type="OrthoDB" id="5244859at2"/>
<organism evidence="2 3">
    <name type="scientific">Labedaea rhizosphaerae</name>
    <dbReference type="NCBI Taxonomy" id="598644"/>
    <lineage>
        <taxon>Bacteria</taxon>
        <taxon>Bacillati</taxon>
        <taxon>Actinomycetota</taxon>
        <taxon>Actinomycetes</taxon>
        <taxon>Pseudonocardiales</taxon>
        <taxon>Pseudonocardiaceae</taxon>
        <taxon>Labedaea</taxon>
    </lineage>
</organism>
<dbReference type="InterPro" id="IPR000836">
    <property type="entry name" value="PRTase_dom"/>
</dbReference>
<dbReference type="EMBL" id="SNXZ01000006">
    <property type="protein sequence ID" value="TDP93731.1"/>
    <property type="molecule type" value="Genomic_DNA"/>
</dbReference>
<evidence type="ECO:0000313" key="2">
    <source>
        <dbReference type="EMBL" id="TDP93731.1"/>
    </source>
</evidence>
<dbReference type="GO" id="GO:0016757">
    <property type="term" value="F:glycosyltransferase activity"/>
    <property type="evidence" value="ECO:0007669"/>
    <property type="project" value="UniProtKB-KW"/>
</dbReference>
<dbReference type="CDD" id="cd06223">
    <property type="entry name" value="PRTases_typeI"/>
    <property type="match status" value="1"/>
</dbReference>
<comment type="caution">
    <text evidence="2">The sequence shown here is derived from an EMBL/GenBank/DDBJ whole genome shotgun (WGS) entry which is preliminary data.</text>
</comment>
<dbReference type="InterPro" id="IPR051910">
    <property type="entry name" value="ComF/GntX_DNA_util-trans"/>
</dbReference>
<dbReference type="RefSeq" id="WP_133852745.1">
    <property type="nucleotide sequence ID" value="NZ_SNXZ01000006.1"/>
</dbReference>
<dbReference type="SUPFAM" id="SSF53271">
    <property type="entry name" value="PRTase-like"/>
    <property type="match status" value="1"/>
</dbReference>
<accession>A0A4R6S2F1</accession>
<proteinExistence type="inferred from homology"/>
<evidence type="ECO:0000313" key="3">
    <source>
        <dbReference type="Proteomes" id="UP000295444"/>
    </source>
</evidence>
<name>A0A4R6S2F1_LABRH</name>
<dbReference type="Proteomes" id="UP000295444">
    <property type="component" value="Unassembled WGS sequence"/>
</dbReference>
<gene>
    <name evidence="2" type="ORF">EV186_106125</name>
</gene>
<dbReference type="InterPro" id="IPR029057">
    <property type="entry name" value="PRTase-like"/>
</dbReference>
<keyword evidence="2" id="KW-0808">Transferase</keyword>
<dbReference type="AlphaFoldDB" id="A0A4R6S2F1"/>
<keyword evidence="2" id="KW-0328">Glycosyltransferase</keyword>
<sequence length="217" mass="22697">MTKTTVFDLLVPLRCAGCDGAGAAWCASCARTLADPFPVGAGRYALARYAAEPRRAVLALKERDRRDLVVPLGLALAEALPRVPEARAAPDGRWLLVPAPSRPSANRRRWGGHLPAVAKACARSLCRAGQPAVVVPALRLDRRAKDSVGFDAAARRANLAGRVHVVRKALPPRGSPVVLLDDVITTGATAAACKEALRGAGVRVSATLAITAALPAR</sequence>
<keyword evidence="3" id="KW-1185">Reference proteome</keyword>
<evidence type="ECO:0000256" key="1">
    <source>
        <dbReference type="ARBA" id="ARBA00008007"/>
    </source>
</evidence>
<protein>
    <submittedName>
        <fullName evidence="2">Putative amidophosphoribosyltransferase</fullName>
    </submittedName>
</protein>